<accession>A0ABV4ZQR6</accession>
<evidence type="ECO:0000313" key="4">
    <source>
        <dbReference type="Proteomes" id="UP001577267"/>
    </source>
</evidence>
<feature type="domain" description="REase associating with pPIWI RE" evidence="1">
    <location>
        <begin position="264"/>
        <end position="378"/>
    </location>
</feature>
<feature type="domain" description="pPIWI-RE three-gene island" evidence="2">
    <location>
        <begin position="26"/>
        <end position="167"/>
    </location>
</feature>
<name>A0ABV4ZQR6_9ACTN</name>
<dbReference type="InterPro" id="IPR040828">
    <property type="entry name" value="pPIWI_RE_REase"/>
</dbReference>
<evidence type="ECO:0000313" key="3">
    <source>
        <dbReference type="EMBL" id="MFB4195371.1"/>
    </source>
</evidence>
<dbReference type="RefSeq" id="WP_375063273.1">
    <property type="nucleotide sequence ID" value="NZ_JBHGBT010000010.1"/>
</dbReference>
<gene>
    <name evidence="3" type="ORF">ACE11A_13515</name>
</gene>
<dbReference type="Pfam" id="PF18156">
    <property type="entry name" value="pPIWI_RE_Y"/>
    <property type="match status" value="1"/>
</dbReference>
<dbReference type="Proteomes" id="UP001577267">
    <property type="component" value="Unassembled WGS sequence"/>
</dbReference>
<dbReference type="InterPro" id="IPR041191">
    <property type="entry name" value="pPIWI_RE_Y"/>
</dbReference>
<reference evidence="3 4" key="1">
    <citation type="submission" date="2024-09" db="EMBL/GenBank/DDBJ databases">
        <title>Draft genome sequence of multifaceted antimicrobials producing Streptomyces sp. strain FH1.</title>
        <authorList>
            <person name="Hassan F."/>
            <person name="Ali H."/>
            <person name="Hassan N."/>
            <person name="Nawaz A."/>
        </authorList>
    </citation>
    <scope>NUCLEOTIDE SEQUENCE [LARGE SCALE GENOMIC DNA]</scope>
    <source>
        <strain evidence="3 4">FH1</strain>
    </source>
</reference>
<dbReference type="EMBL" id="JBHGBT010000010">
    <property type="protein sequence ID" value="MFB4195371.1"/>
    <property type="molecule type" value="Genomic_DNA"/>
</dbReference>
<evidence type="ECO:0000259" key="2">
    <source>
        <dbReference type="Pfam" id="PF18156"/>
    </source>
</evidence>
<dbReference type="Pfam" id="PF18154">
    <property type="entry name" value="pPIWI_RE_REase"/>
    <property type="match status" value="1"/>
</dbReference>
<sequence>MSQPPAPTTTPPAGSPWSAYRGIPLLHTLAGAMVELSETTGLDSFALPYPPETQRALDRTVLACLTRGARPPRSVPELIAWCRTRPVADWPLDLPPDAVSAQDTLLDEDSGLPTELCREWALRTADSAARLEDREIIHTAMRLCREADDPVAYTNFRRLLVDQPVLTSAEAFHVACDHSLAPVQELIGQIYQPAPAGYRRRGEFATCARCRTLLVPVDATDWWCERDYCRRLGGPGIDRRLDADETGTLLQLGRPLRQFVTWPGRAEAELERELHRLGLQVEMWPGFDAYDLRLTFPDGGPVWAVDVKDWAHPALLGRHATPVRRAPGDDEAFWVVPGHRLLDQPDYLRIFNRNRPPHAKEPVLLTDRQLLVRAGRQLVANQAVRDA</sequence>
<proteinExistence type="predicted"/>
<organism evidence="3 4">
    <name type="scientific">Streptomyces carpaticus</name>
    <dbReference type="NCBI Taxonomy" id="285558"/>
    <lineage>
        <taxon>Bacteria</taxon>
        <taxon>Bacillati</taxon>
        <taxon>Actinomycetota</taxon>
        <taxon>Actinomycetes</taxon>
        <taxon>Kitasatosporales</taxon>
        <taxon>Streptomycetaceae</taxon>
        <taxon>Streptomyces</taxon>
    </lineage>
</organism>
<protein>
    <submittedName>
        <fullName evidence="3">Fis family transcriptional regulator</fullName>
    </submittedName>
</protein>
<comment type="caution">
    <text evidence="3">The sequence shown here is derived from an EMBL/GenBank/DDBJ whole genome shotgun (WGS) entry which is preliminary data.</text>
</comment>
<keyword evidence="4" id="KW-1185">Reference proteome</keyword>
<evidence type="ECO:0000259" key="1">
    <source>
        <dbReference type="Pfam" id="PF18154"/>
    </source>
</evidence>